<gene>
    <name evidence="2" type="ORF">IE987_19290</name>
</gene>
<evidence type="ECO:0000313" key="2">
    <source>
        <dbReference type="EMBL" id="MBD3708370.1"/>
    </source>
</evidence>
<name>A0A927DKJ7_KLEPN</name>
<dbReference type="Proteomes" id="UP000657739">
    <property type="component" value="Unassembled WGS sequence"/>
</dbReference>
<dbReference type="AlphaFoldDB" id="A0A927DKJ7"/>
<evidence type="ECO:0000313" key="3">
    <source>
        <dbReference type="Proteomes" id="UP000657739"/>
    </source>
</evidence>
<sequence>MTQKISLTVWCRRWRSAEDGRGWKKQKSRQEGVEHRRAVAPVGTHATATRAASGKGAFPFRSGRSVAITWRAGQRGIRTGP</sequence>
<proteinExistence type="predicted"/>
<feature type="region of interest" description="Disordered" evidence="1">
    <location>
        <begin position="19"/>
        <end position="56"/>
    </location>
</feature>
<feature type="compositionally biased region" description="Basic and acidic residues" evidence="1">
    <location>
        <begin position="19"/>
        <end position="37"/>
    </location>
</feature>
<dbReference type="EMBL" id="JACXTE010000001">
    <property type="protein sequence ID" value="MBD3708370.1"/>
    <property type="molecule type" value="Genomic_DNA"/>
</dbReference>
<organism evidence="2 3">
    <name type="scientific">Klebsiella pneumoniae</name>
    <dbReference type="NCBI Taxonomy" id="573"/>
    <lineage>
        <taxon>Bacteria</taxon>
        <taxon>Pseudomonadati</taxon>
        <taxon>Pseudomonadota</taxon>
        <taxon>Gammaproteobacteria</taxon>
        <taxon>Enterobacterales</taxon>
        <taxon>Enterobacteriaceae</taxon>
        <taxon>Klebsiella/Raoultella group</taxon>
        <taxon>Klebsiella</taxon>
        <taxon>Klebsiella pneumoniae complex</taxon>
    </lineage>
</organism>
<comment type="caution">
    <text evidence="2">The sequence shown here is derived from an EMBL/GenBank/DDBJ whole genome shotgun (WGS) entry which is preliminary data.</text>
</comment>
<protein>
    <submittedName>
        <fullName evidence="2">Uncharacterized protein</fullName>
    </submittedName>
</protein>
<accession>A0A927DKJ7</accession>
<evidence type="ECO:0000256" key="1">
    <source>
        <dbReference type="SAM" id="MobiDB-lite"/>
    </source>
</evidence>
<reference evidence="2" key="1">
    <citation type="submission" date="2020-07" db="EMBL/GenBank/DDBJ databases">
        <title>Clinical and genomic characterization of carbapenemase-producing Enterobacterales causing secondary infections during the COVID-19 crisis at a New York City hospital.</title>
        <authorList>
            <person name="Gomez-Simmonds A."/>
            <person name="Annavajhala M.K."/>
            <person name="Uhlemann A.-C."/>
        </authorList>
    </citation>
    <scope>NUCLEOTIDE SEQUENCE</scope>
    <source>
        <strain evidence="2">NK1593</strain>
    </source>
</reference>